<name>A0A177AR86_9BILA</name>
<reference evidence="1 2" key="1">
    <citation type="submission" date="2016-04" db="EMBL/GenBank/DDBJ databases">
        <title>The genome of Intoshia linei affirms orthonectids as highly simplified spiralians.</title>
        <authorList>
            <person name="Mikhailov K.V."/>
            <person name="Slusarev G.S."/>
            <person name="Nikitin M.A."/>
            <person name="Logacheva M.D."/>
            <person name="Penin A."/>
            <person name="Aleoshin V."/>
            <person name="Panchin Y.V."/>
        </authorList>
    </citation>
    <scope>NUCLEOTIDE SEQUENCE [LARGE SCALE GENOMIC DNA]</scope>
    <source>
        <strain evidence="1">Intl2013</strain>
        <tissue evidence="1">Whole animal</tissue>
    </source>
</reference>
<sequence length="254" mass="30352">VIYQLNIHEYIKGLMCDTTAVNKRSKNSVFCRLKVIFPNIIYYPCRLHVVDRLLYHYIEEMFPITSSSPNSEYYFINTLRDQFDVLLSNYTTLDVSYWKYPRMNRNDYSELTLLIKSYIHFRTTNNNPNIKFKRPGPICKARWNSRTIYAIKYYMLTKDPNLRESCNFIADYWGPIWFQCRNDLTAIKKLKPRCNGKVLDCYERHLAIETQPLLNVEMTNEICERAFSSLEKFADRHLKDIATKFLIYVNKSFS</sequence>
<keyword evidence="2" id="KW-1185">Reference proteome</keyword>
<dbReference type="EMBL" id="LWCA01001782">
    <property type="protein sequence ID" value="OAF64508.1"/>
    <property type="molecule type" value="Genomic_DNA"/>
</dbReference>
<evidence type="ECO:0000313" key="2">
    <source>
        <dbReference type="Proteomes" id="UP000078046"/>
    </source>
</evidence>
<dbReference type="AlphaFoldDB" id="A0A177AR86"/>
<organism evidence="1 2">
    <name type="scientific">Intoshia linei</name>
    <dbReference type="NCBI Taxonomy" id="1819745"/>
    <lineage>
        <taxon>Eukaryota</taxon>
        <taxon>Metazoa</taxon>
        <taxon>Spiralia</taxon>
        <taxon>Lophotrochozoa</taxon>
        <taxon>Mesozoa</taxon>
        <taxon>Orthonectida</taxon>
        <taxon>Rhopaluridae</taxon>
        <taxon>Intoshia</taxon>
    </lineage>
</organism>
<proteinExistence type="predicted"/>
<dbReference type="Proteomes" id="UP000078046">
    <property type="component" value="Unassembled WGS sequence"/>
</dbReference>
<dbReference type="OrthoDB" id="6589276at2759"/>
<evidence type="ECO:0000313" key="1">
    <source>
        <dbReference type="EMBL" id="OAF64508.1"/>
    </source>
</evidence>
<accession>A0A177AR86</accession>
<feature type="non-terminal residue" evidence="1">
    <location>
        <position position="1"/>
    </location>
</feature>
<comment type="caution">
    <text evidence="1">The sequence shown here is derived from an EMBL/GenBank/DDBJ whole genome shotgun (WGS) entry which is preliminary data.</text>
</comment>
<protein>
    <submittedName>
        <fullName evidence="1">Uncharacterized protein</fullName>
    </submittedName>
</protein>
<gene>
    <name evidence="1" type="ORF">A3Q56_07739</name>
</gene>